<dbReference type="PANTHER" id="PTHR43355">
    <property type="entry name" value="FLAVIN REDUCTASE (NADPH)"/>
    <property type="match status" value="1"/>
</dbReference>
<evidence type="ECO:0000259" key="1">
    <source>
        <dbReference type="Pfam" id="PF13460"/>
    </source>
</evidence>
<dbReference type="SUPFAM" id="SSF51735">
    <property type="entry name" value="NAD(P)-binding Rossmann-fold domains"/>
    <property type="match status" value="1"/>
</dbReference>
<dbReference type="Proteomes" id="UP000295388">
    <property type="component" value="Unassembled WGS sequence"/>
</dbReference>
<dbReference type="PANTHER" id="PTHR43355:SF2">
    <property type="entry name" value="FLAVIN REDUCTASE (NADPH)"/>
    <property type="match status" value="1"/>
</dbReference>
<dbReference type="InterPro" id="IPR051606">
    <property type="entry name" value="Polyketide_Oxido-like"/>
</dbReference>
<gene>
    <name evidence="2" type="ORF">EV643_110223</name>
</gene>
<dbReference type="RefSeq" id="WP_133801983.1">
    <property type="nucleotide sequence ID" value="NZ_SNWQ01000010.1"/>
</dbReference>
<organism evidence="2 3">
    <name type="scientific">Kribbella caucasensis</name>
    <dbReference type="NCBI Taxonomy" id="2512215"/>
    <lineage>
        <taxon>Bacteria</taxon>
        <taxon>Bacillati</taxon>
        <taxon>Actinomycetota</taxon>
        <taxon>Actinomycetes</taxon>
        <taxon>Propionibacteriales</taxon>
        <taxon>Kribbellaceae</taxon>
        <taxon>Kribbella</taxon>
    </lineage>
</organism>
<dbReference type="InterPro" id="IPR036291">
    <property type="entry name" value="NAD(P)-bd_dom_sf"/>
</dbReference>
<dbReference type="GO" id="GO:0004074">
    <property type="term" value="F:biliverdin reductase [NAD(P)H] activity"/>
    <property type="evidence" value="ECO:0007669"/>
    <property type="project" value="TreeGrafter"/>
</dbReference>
<evidence type="ECO:0000313" key="2">
    <source>
        <dbReference type="EMBL" id="TDO46840.1"/>
    </source>
</evidence>
<comment type="caution">
    <text evidence="2">The sequence shown here is derived from an EMBL/GenBank/DDBJ whole genome shotgun (WGS) entry which is preliminary data.</text>
</comment>
<dbReference type="Gene3D" id="3.40.50.720">
    <property type="entry name" value="NAD(P)-binding Rossmann-like Domain"/>
    <property type="match status" value="1"/>
</dbReference>
<dbReference type="Pfam" id="PF13460">
    <property type="entry name" value="NAD_binding_10"/>
    <property type="match status" value="1"/>
</dbReference>
<dbReference type="GO" id="GO:0042602">
    <property type="term" value="F:riboflavin reductase (NADPH) activity"/>
    <property type="evidence" value="ECO:0007669"/>
    <property type="project" value="TreeGrafter"/>
</dbReference>
<dbReference type="OrthoDB" id="9771302at2"/>
<proteinExistence type="predicted"/>
<accession>A0A4R6KAL3</accession>
<dbReference type="EMBL" id="SNWQ01000010">
    <property type="protein sequence ID" value="TDO46840.1"/>
    <property type="molecule type" value="Genomic_DNA"/>
</dbReference>
<dbReference type="InterPro" id="IPR016040">
    <property type="entry name" value="NAD(P)-bd_dom"/>
</dbReference>
<reference evidence="2 3" key="1">
    <citation type="submission" date="2019-03" db="EMBL/GenBank/DDBJ databases">
        <title>Genomic Encyclopedia of Type Strains, Phase III (KMG-III): the genomes of soil and plant-associated and newly described type strains.</title>
        <authorList>
            <person name="Whitman W."/>
        </authorList>
    </citation>
    <scope>NUCLEOTIDE SEQUENCE [LARGE SCALE GENOMIC DNA]</scope>
    <source>
        <strain evidence="2 3">VKM Ac-2527</strain>
    </source>
</reference>
<sequence length="212" mass="22222">MRVTVFGATGKVGRLVVDQLLGDGHQVTAFVRNPAKLEQPRPRLAVQVGQLGEVATVRQAIDGTDAVISALGPTLKPFANGTALTEGTRAIVQAMKETGVRRFIGLATPSVPDERDLPTLQGRIIPLMAKTMFPRALAEVIGMSAAVAGSGLDWTLARITNPTDRPGVGTLRAGFLGHDKIGGAMTRTDIAAFLVAQLTDSTYLEAAPAISN</sequence>
<keyword evidence="3" id="KW-1185">Reference proteome</keyword>
<evidence type="ECO:0000313" key="3">
    <source>
        <dbReference type="Proteomes" id="UP000295388"/>
    </source>
</evidence>
<feature type="domain" description="NAD(P)-binding" evidence="1">
    <location>
        <begin position="7"/>
        <end position="200"/>
    </location>
</feature>
<name>A0A4R6KAL3_9ACTN</name>
<protein>
    <submittedName>
        <fullName evidence="2">Putative NADH-flavin reductase</fullName>
    </submittedName>
</protein>
<dbReference type="AlphaFoldDB" id="A0A4R6KAL3"/>